<comment type="caution">
    <text evidence="1">The sequence shown here is derived from an EMBL/GenBank/DDBJ whole genome shotgun (WGS) entry which is preliminary data.</text>
</comment>
<keyword evidence="2" id="KW-1185">Reference proteome</keyword>
<dbReference type="Proteomes" id="UP000887013">
    <property type="component" value="Unassembled WGS sequence"/>
</dbReference>
<evidence type="ECO:0000313" key="2">
    <source>
        <dbReference type="Proteomes" id="UP000887013"/>
    </source>
</evidence>
<evidence type="ECO:0000313" key="1">
    <source>
        <dbReference type="EMBL" id="GFT98161.1"/>
    </source>
</evidence>
<name>A0A8X6PZM2_NEPPI</name>
<dbReference type="AlphaFoldDB" id="A0A8X6PZM2"/>
<protein>
    <submittedName>
        <fullName evidence="1">Uncharacterized protein</fullName>
    </submittedName>
</protein>
<reference evidence="1" key="1">
    <citation type="submission" date="2020-08" db="EMBL/GenBank/DDBJ databases">
        <title>Multicomponent nature underlies the extraordinary mechanical properties of spider dragline silk.</title>
        <authorList>
            <person name="Kono N."/>
            <person name="Nakamura H."/>
            <person name="Mori M."/>
            <person name="Yoshida Y."/>
            <person name="Ohtoshi R."/>
            <person name="Malay A.D."/>
            <person name="Moran D.A.P."/>
            <person name="Tomita M."/>
            <person name="Numata K."/>
            <person name="Arakawa K."/>
        </authorList>
    </citation>
    <scope>NUCLEOTIDE SEQUENCE</scope>
</reference>
<gene>
    <name evidence="1" type="ORF">NPIL_352421</name>
</gene>
<accession>A0A8X6PZM2</accession>
<proteinExistence type="predicted"/>
<organism evidence="1 2">
    <name type="scientific">Nephila pilipes</name>
    <name type="common">Giant wood spider</name>
    <name type="synonym">Nephila maculata</name>
    <dbReference type="NCBI Taxonomy" id="299642"/>
    <lineage>
        <taxon>Eukaryota</taxon>
        <taxon>Metazoa</taxon>
        <taxon>Ecdysozoa</taxon>
        <taxon>Arthropoda</taxon>
        <taxon>Chelicerata</taxon>
        <taxon>Arachnida</taxon>
        <taxon>Araneae</taxon>
        <taxon>Araneomorphae</taxon>
        <taxon>Entelegynae</taxon>
        <taxon>Araneoidea</taxon>
        <taxon>Nephilidae</taxon>
        <taxon>Nephila</taxon>
    </lineage>
</organism>
<dbReference type="EMBL" id="BMAW01075711">
    <property type="protein sequence ID" value="GFT98161.1"/>
    <property type="molecule type" value="Genomic_DNA"/>
</dbReference>
<sequence length="133" mass="15484">MVESIPNAEINFKKYFHPNKSTFHASNATKQKSKQTCHFHIPPFPSPSQMTNTTTCSISYFLRTQQLSKTEIISNHPILFLPQYFKNGRIGPNQKPLKSLRTYSRLLLFNVEFPRCRPPYTCGRRDQPHLLCI</sequence>